<dbReference type="GO" id="GO:0016877">
    <property type="term" value="F:ligase activity, forming carbon-sulfur bonds"/>
    <property type="evidence" value="ECO:0007669"/>
    <property type="project" value="UniProtKB-ARBA"/>
</dbReference>
<feature type="domain" description="AMP-binding enzyme C-terminal" evidence="3">
    <location>
        <begin position="458"/>
        <end position="530"/>
    </location>
</feature>
<keyword evidence="4" id="KW-0436">Ligase</keyword>
<dbReference type="InterPro" id="IPR025110">
    <property type="entry name" value="AMP-bd_C"/>
</dbReference>
<evidence type="ECO:0000313" key="4">
    <source>
        <dbReference type="EMBL" id="KAA9105920.1"/>
    </source>
</evidence>
<dbReference type="OrthoDB" id="9803968at2"/>
<dbReference type="InterPro" id="IPR000873">
    <property type="entry name" value="AMP-dep_synth/lig_dom"/>
</dbReference>
<dbReference type="InterPro" id="IPR042099">
    <property type="entry name" value="ANL_N_sf"/>
</dbReference>
<evidence type="ECO:0000259" key="3">
    <source>
        <dbReference type="Pfam" id="PF13193"/>
    </source>
</evidence>
<evidence type="ECO:0000259" key="2">
    <source>
        <dbReference type="Pfam" id="PF00501"/>
    </source>
</evidence>
<dbReference type="PANTHER" id="PTHR43767:SF11">
    <property type="entry name" value="MEDIUM-CHAIN-FATTY-ACID--COA LIGASE"/>
    <property type="match status" value="1"/>
</dbReference>
<comment type="caution">
    <text evidence="4">The sequence shown here is derived from an EMBL/GenBank/DDBJ whole genome shotgun (WGS) entry which is preliminary data.</text>
</comment>
<dbReference type="PROSITE" id="PS00455">
    <property type="entry name" value="AMP_BINDING"/>
    <property type="match status" value="1"/>
</dbReference>
<organism evidence="4 5">
    <name type="scientific">Microbacterium rhizomatis</name>
    <dbReference type="NCBI Taxonomy" id="1631477"/>
    <lineage>
        <taxon>Bacteria</taxon>
        <taxon>Bacillati</taxon>
        <taxon>Actinomycetota</taxon>
        <taxon>Actinomycetes</taxon>
        <taxon>Micrococcales</taxon>
        <taxon>Microbacteriaceae</taxon>
        <taxon>Microbacterium</taxon>
    </lineage>
</organism>
<feature type="region of interest" description="Disordered" evidence="1">
    <location>
        <begin position="526"/>
        <end position="559"/>
    </location>
</feature>
<dbReference type="InterPro" id="IPR020845">
    <property type="entry name" value="AMP-binding_CS"/>
</dbReference>
<dbReference type="Gene3D" id="3.40.50.12780">
    <property type="entry name" value="N-terminal domain of ligase-like"/>
    <property type="match status" value="1"/>
</dbReference>
<feature type="domain" description="AMP-dependent synthetase/ligase" evidence="2">
    <location>
        <begin position="27"/>
        <end position="406"/>
    </location>
</feature>
<keyword evidence="5" id="KW-1185">Reference proteome</keyword>
<evidence type="ECO:0000313" key="5">
    <source>
        <dbReference type="Proteomes" id="UP000325827"/>
    </source>
</evidence>
<sequence>MTSEQLGMMMDFPLTTQHFLWRMRNVHPRSKVVSVQRADGEFTTVTFADAAARSERLAAALFRRGVVPGDRVATFAWNSAAHMEVYLGVMSMGAVLHTINLRLHDEQIIWMARHAHDRVLIVDDVLAPQIFRLLERIPQIELIVVIGDGDLPATDRDVIRYDDLVNESAGDYRLPLLDERSPAALCYTSGTTGDPKGVLYSHRSIALHSLIMVGVDVFGVAKHDVVLATVSLFHAMGWGLPFIAVLSGAELIMPGRFLQPAALAKMIPEHKVTWSSGVPTIWTDLIRAFDESGDAAAAKRSLTTLRKLILGGSQVPAALVRRMADDYDVEVISGWGMTETLPGVAVANTDPRSSPEDNLRRQVIAGRVSPFYEIRLLNDAGEVAPHDGVARGEIEVRGPVVASGYYGLEPTTVADRFGDGWLRTGDIGTVDPEGWVTLVDRAKDMIKSGGEWISSVDLEQAIQEHPDVIEVVVVGRPDTRWTERPHAFVVVARALDHASLREFLVQRVPKWWVPDTFDEVASIPRTTTGKHDKKALRALLDPTPRPPEDDATKGRVGHA</sequence>
<dbReference type="Pfam" id="PF13193">
    <property type="entry name" value="AMP-binding_C"/>
    <property type="match status" value="1"/>
</dbReference>
<name>A0A5J5IX95_9MICO</name>
<dbReference type="EMBL" id="VYSA01000004">
    <property type="protein sequence ID" value="KAA9105920.1"/>
    <property type="molecule type" value="Genomic_DNA"/>
</dbReference>
<dbReference type="InterPro" id="IPR050237">
    <property type="entry name" value="ATP-dep_AMP-bd_enzyme"/>
</dbReference>
<dbReference type="SUPFAM" id="SSF56801">
    <property type="entry name" value="Acetyl-CoA synthetase-like"/>
    <property type="match status" value="1"/>
</dbReference>
<dbReference type="InterPro" id="IPR045851">
    <property type="entry name" value="AMP-bd_C_sf"/>
</dbReference>
<proteinExistence type="predicted"/>
<dbReference type="Gene3D" id="3.30.300.30">
    <property type="match status" value="1"/>
</dbReference>
<gene>
    <name evidence="4" type="ORF">F6B43_16275</name>
</gene>
<dbReference type="AlphaFoldDB" id="A0A5J5IX95"/>
<reference evidence="5" key="1">
    <citation type="submission" date="2019-09" db="EMBL/GenBank/DDBJ databases">
        <title>Mumia zhuanghuii sp. nov. isolated from the intestinal contents of plateau pika (Ochotona curzoniae) in the Qinghai-Tibet plateau of China.</title>
        <authorList>
            <person name="Tian Z."/>
        </authorList>
    </citation>
    <scope>NUCLEOTIDE SEQUENCE [LARGE SCALE GENOMIC DNA]</scope>
    <source>
        <strain evidence="5">JCM 30598</strain>
    </source>
</reference>
<accession>A0A5J5IX95</accession>
<dbReference type="Proteomes" id="UP000325827">
    <property type="component" value="Unassembled WGS sequence"/>
</dbReference>
<dbReference type="RefSeq" id="WP_150450062.1">
    <property type="nucleotide sequence ID" value="NZ_VYSA01000004.1"/>
</dbReference>
<dbReference type="PANTHER" id="PTHR43767">
    <property type="entry name" value="LONG-CHAIN-FATTY-ACID--COA LIGASE"/>
    <property type="match status" value="1"/>
</dbReference>
<dbReference type="Pfam" id="PF00501">
    <property type="entry name" value="AMP-binding"/>
    <property type="match status" value="1"/>
</dbReference>
<protein>
    <submittedName>
        <fullName evidence="4">Long-chain fatty acid--CoA ligase</fullName>
    </submittedName>
</protein>
<dbReference type="NCBIfam" id="NF004837">
    <property type="entry name" value="PRK06187.1"/>
    <property type="match status" value="1"/>
</dbReference>
<evidence type="ECO:0000256" key="1">
    <source>
        <dbReference type="SAM" id="MobiDB-lite"/>
    </source>
</evidence>